<reference evidence="1 2" key="1">
    <citation type="journal article" date="2012" name="J. Bacteriol.">
        <title>Draft Genome Sequence of the Soil Bacterium Burkholderia terrae Strain BS001, Which Interacts with Fungal Surface Structures.</title>
        <authorList>
            <person name="Nazir R."/>
            <person name="Hansen M.A."/>
            <person name="Sorensen S."/>
            <person name="van Elsas J.D."/>
        </authorList>
    </citation>
    <scope>NUCLEOTIDE SEQUENCE [LARGE SCALE GENOMIC DNA]</scope>
    <source>
        <strain evidence="1 2">BS001</strain>
    </source>
</reference>
<evidence type="ECO:0000313" key="2">
    <source>
        <dbReference type="Proteomes" id="UP000004980"/>
    </source>
</evidence>
<comment type="caution">
    <text evidence="1">The sequence shown here is derived from an EMBL/GenBank/DDBJ whole genome shotgun (WGS) entry which is preliminary data.</text>
</comment>
<dbReference type="Proteomes" id="UP000004980">
    <property type="component" value="Unassembled WGS sequence"/>
</dbReference>
<protein>
    <submittedName>
        <fullName evidence="1">Uncharacterized protein</fullName>
    </submittedName>
</protein>
<accession>A0ABN0FTW7</accession>
<organism evidence="1 2">
    <name type="scientific">Paraburkholderia hospita</name>
    <dbReference type="NCBI Taxonomy" id="169430"/>
    <lineage>
        <taxon>Bacteria</taxon>
        <taxon>Pseudomonadati</taxon>
        <taxon>Pseudomonadota</taxon>
        <taxon>Betaproteobacteria</taxon>
        <taxon>Burkholderiales</taxon>
        <taxon>Burkholderiaceae</taxon>
        <taxon>Paraburkholderia</taxon>
    </lineage>
</organism>
<sequence>MANRIDIKAHAAAELNAAASALQQAHLLFTLIESTIAAGGELTQAKTLAHIGAELACNYGNRAEDEAAGFEESDRA</sequence>
<evidence type="ECO:0000313" key="1">
    <source>
        <dbReference type="EMBL" id="EIN02293.1"/>
    </source>
</evidence>
<gene>
    <name evidence="1" type="ORF">WQE_04872</name>
</gene>
<dbReference type="EMBL" id="AKAU01000036">
    <property type="protein sequence ID" value="EIN02293.1"/>
    <property type="molecule type" value="Genomic_DNA"/>
</dbReference>
<name>A0ABN0FTW7_9BURK</name>
<keyword evidence="2" id="KW-1185">Reference proteome</keyword>
<proteinExistence type="predicted"/>
<dbReference type="RefSeq" id="WP_007578271.1">
    <property type="nucleotide sequence ID" value="NZ_AKAU01000036.1"/>
</dbReference>